<accession>A0ACC0GX14</accession>
<dbReference type="Proteomes" id="UP001060215">
    <property type="component" value="Chromosome 9"/>
</dbReference>
<sequence length="85" mass="9242">MLRSTSSTTHQIHNSERDEEMEDNGKGKIGEGSGAKKGPATVIPAPKMTVKEMMFKTAVSFIKNNNDKKKEKKISPVVDHAADSA</sequence>
<gene>
    <name evidence="1" type="ORF">LOK49_LG08G01503</name>
</gene>
<evidence type="ECO:0000313" key="2">
    <source>
        <dbReference type="Proteomes" id="UP001060215"/>
    </source>
</evidence>
<proteinExistence type="predicted"/>
<comment type="caution">
    <text evidence="1">The sequence shown here is derived from an EMBL/GenBank/DDBJ whole genome shotgun (WGS) entry which is preliminary data.</text>
</comment>
<protein>
    <submittedName>
        <fullName evidence="1">Uncharacterized protein</fullName>
    </submittedName>
</protein>
<dbReference type="EMBL" id="CM045766">
    <property type="protein sequence ID" value="KAI8005254.1"/>
    <property type="molecule type" value="Genomic_DNA"/>
</dbReference>
<name>A0ACC0GX14_9ERIC</name>
<reference evidence="1 2" key="1">
    <citation type="journal article" date="2022" name="Plant J.">
        <title>Chromosome-level genome of Camellia lanceoleosa provides a valuable resource for understanding genome evolution and self-incompatibility.</title>
        <authorList>
            <person name="Gong W."/>
            <person name="Xiao S."/>
            <person name="Wang L."/>
            <person name="Liao Z."/>
            <person name="Chang Y."/>
            <person name="Mo W."/>
            <person name="Hu G."/>
            <person name="Li W."/>
            <person name="Zhao G."/>
            <person name="Zhu H."/>
            <person name="Hu X."/>
            <person name="Ji K."/>
            <person name="Xiang X."/>
            <person name="Song Q."/>
            <person name="Yuan D."/>
            <person name="Jin S."/>
            <person name="Zhang L."/>
        </authorList>
    </citation>
    <scope>NUCLEOTIDE SEQUENCE [LARGE SCALE GENOMIC DNA]</scope>
    <source>
        <strain evidence="1">SQ_2022a</strain>
    </source>
</reference>
<organism evidence="1 2">
    <name type="scientific">Camellia lanceoleosa</name>
    <dbReference type="NCBI Taxonomy" id="1840588"/>
    <lineage>
        <taxon>Eukaryota</taxon>
        <taxon>Viridiplantae</taxon>
        <taxon>Streptophyta</taxon>
        <taxon>Embryophyta</taxon>
        <taxon>Tracheophyta</taxon>
        <taxon>Spermatophyta</taxon>
        <taxon>Magnoliopsida</taxon>
        <taxon>eudicotyledons</taxon>
        <taxon>Gunneridae</taxon>
        <taxon>Pentapetalae</taxon>
        <taxon>asterids</taxon>
        <taxon>Ericales</taxon>
        <taxon>Theaceae</taxon>
        <taxon>Camellia</taxon>
    </lineage>
</organism>
<evidence type="ECO:0000313" key="1">
    <source>
        <dbReference type="EMBL" id="KAI8005254.1"/>
    </source>
</evidence>
<keyword evidence="2" id="KW-1185">Reference proteome</keyword>